<reference evidence="4" key="1">
    <citation type="journal article" date="2014" name="Genome Announc.">
        <title>Genome Sequence of Arthrobacter siccitolerans 4J27, a Xeroprotectant-Producing Desiccation-Tolerant Microorganism.</title>
        <authorList>
            <person name="Manzanera M."/>
            <person name="Santa-Cruz-Calvo L."/>
            <person name="Vilchez J.I."/>
            <person name="Garcia-Fontana C."/>
            <person name="Silva-Castro G.A."/>
            <person name="Calvo C."/>
            <person name="Gonzalez-Lopez J."/>
        </authorList>
    </citation>
    <scope>NUCLEOTIDE SEQUENCE [LARGE SCALE GENOMIC DNA]</scope>
    <source>
        <strain evidence="4">4J27</strain>
    </source>
</reference>
<evidence type="ECO:0000256" key="1">
    <source>
        <dbReference type="PROSITE-ProRule" id="PRU00110"/>
    </source>
</evidence>
<dbReference type="Pfam" id="PF01627">
    <property type="entry name" value="Hpt"/>
    <property type="match status" value="1"/>
</dbReference>
<proteinExistence type="predicted"/>
<dbReference type="OrthoDB" id="4965347at2"/>
<dbReference type="EMBL" id="CAQI01000049">
    <property type="protein sequence ID" value="CCQ47320.1"/>
    <property type="molecule type" value="Genomic_DNA"/>
</dbReference>
<evidence type="ECO:0000313" key="4">
    <source>
        <dbReference type="Proteomes" id="UP000035722"/>
    </source>
</evidence>
<name>A0A024H568_9MICC</name>
<dbReference type="RefSeq" id="WP_050056188.1">
    <property type="nucleotide sequence ID" value="NZ_CAQI01000049.1"/>
</dbReference>
<dbReference type="AlphaFoldDB" id="A0A024H568"/>
<protein>
    <submittedName>
        <fullName evidence="3">Hpt protein</fullName>
    </submittedName>
</protein>
<dbReference type="SUPFAM" id="SSF47226">
    <property type="entry name" value="Histidine-containing phosphotransfer domain, HPT domain"/>
    <property type="match status" value="1"/>
</dbReference>
<sequence length="136" mass="14851">MTPSDDAGRPLVDQSVLNRLREELEEDEGYCGVFVGNFIDYLPDRIGRLWRALTTGDLDGSVDAVLSLKTSSQMVGAERLAGLAMALEGEIRTEAYDADVAVILPRLAASFLHPIDQCSRQTMHRLQAQCSPGASR</sequence>
<dbReference type="InterPro" id="IPR036641">
    <property type="entry name" value="HPT_dom_sf"/>
</dbReference>
<organism evidence="3 4">
    <name type="scientific">Pseudarthrobacter siccitolerans</name>
    <dbReference type="NCBI Taxonomy" id="861266"/>
    <lineage>
        <taxon>Bacteria</taxon>
        <taxon>Bacillati</taxon>
        <taxon>Actinomycetota</taxon>
        <taxon>Actinomycetes</taxon>
        <taxon>Micrococcales</taxon>
        <taxon>Micrococcaceae</taxon>
        <taxon>Pseudarthrobacter</taxon>
    </lineage>
</organism>
<dbReference type="InterPro" id="IPR008207">
    <property type="entry name" value="Sig_transdc_His_kin_Hpt_dom"/>
</dbReference>
<dbReference type="GO" id="GO:0000160">
    <property type="term" value="P:phosphorelay signal transduction system"/>
    <property type="evidence" value="ECO:0007669"/>
    <property type="project" value="InterPro"/>
</dbReference>
<dbReference type="PROSITE" id="PS50894">
    <property type="entry name" value="HPT"/>
    <property type="match status" value="1"/>
</dbReference>
<dbReference type="Gene3D" id="1.20.120.160">
    <property type="entry name" value="HPT domain"/>
    <property type="match status" value="1"/>
</dbReference>
<feature type="domain" description="HPt" evidence="2">
    <location>
        <begin position="27"/>
        <end position="129"/>
    </location>
</feature>
<dbReference type="STRING" id="861266.ARTSIC4J27_3302"/>
<gene>
    <name evidence="3" type="ORF">ARTSIC4J27_3302</name>
</gene>
<accession>A0A024H568</accession>
<dbReference type="Proteomes" id="UP000035722">
    <property type="component" value="Unassembled WGS sequence"/>
</dbReference>
<keyword evidence="4" id="KW-1185">Reference proteome</keyword>
<comment type="caution">
    <text evidence="3">The sequence shown here is derived from an EMBL/GenBank/DDBJ whole genome shotgun (WGS) entry which is preliminary data.</text>
</comment>
<evidence type="ECO:0000259" key="2">
    <source>
        <dbReference type="PROSITE" id="PS50894"/>
    </source>
</evidence>
<comment type="caution">
    <text evidence="1">Lacks conserved residue(s) required for the propagation of feature annotation.</text>
</comment>
<evidence type="ECO:0000313" key="3">
    <source>
        <dbReference type="EMBL" id="CCQ47320.1"/>
    </source>
</evidence>